<dbReference type="InterPro" id="IPR006839">
    <property type="entry name" value="DarP"/>
</dbReference>
<evidence type="ECO:0000259" key="2">
    <source>
        <dbReference type="PROSITE" id="PS50076"/>
    </source>
</evidence>
<feature type="region of interest" description="Disordered" evidence="1">
    <location>
        <begin position="220"/>
        <end position="266"/>
    </location>
</feature>
<dbReference type="PANTHER" id="PTHR36898:SF1">
    <property type="entry name" value="OS04G0250700 PROTEIN"/>
    <property type="match status" value="1"/>
</dbReference>
<dbReference type="PROSITE" id="PS50076">
    <property type="entry name" value="DNAJ_2"/>
    <property type="match status" value="1"/>
</dbReference>
<dbReference type="InterPro" id="IPR001623">
    <property type="entry name" value="DnaJ_domain"/>
</dbReference>
<dbReference type="PRINTS" id="PR00625">
    <property type="entry name" value="JDOMAIN"/>
</dbReference>
<comment type="caution">
    <text evidence="3">The sequence shown here is derived from an EMBL/GenBank/DDBJ whole genome shotgun (WGS) entry which is preliminary data.</text>
</comment>
<organism evidence="3 4">
    <name type="scientific">Ziziphus jujuba var. spinosa</name>
    <dbReference type="NCBI Taxonomy" id="714518"/>
    <lineage>
        <taxon>Eukaryota</taxon>
        <taxon>Viridiplantae</taxon>
        <taxon>Streptophyta</taxon>
        <taxon>Embryophyta</taxon>
        <taxon>Tracheophyta</taxon>
        <taxon>Spermatophyta</taxon>
        <taxon>Magnoliopsida</taxon>
        <taxon>eudicotyledons</taxon>
        <taxon>Gunneridae</taxon>
        <taxon>Pentapetalae</taxon>
        <taxon>rosids</taxon>
        <taxon>fabids</taxon>
        <taxon>Rosales</taxon>
        <taxon>Rhamnaceae</taxon>
        <taxon>Paliureae</taxon>
        <taxon>Ziziphus</taxon>
    </lineage>
</organism>
<name>A0A978V6G5_ZIZJJ</name>
<dbReference type="Gene3D" id="1.10.287.110">
    <property type="entry name" value="DnaJ domain"/>
    <property type="match status" value="1"/>
</dbReference>
<dbReference type="SUPFAM" id="SSF46565">
    <property type="entry name" value="Chaperone J-domain"/>
    <property type="match status" value="1"/>
</dbReference>
<dbReference type="PANTHER" id="PTHR36898">
    <property type="entry name" value="OSJNBB0026I12.6 PROTEIN"/>
    <property type="match status" value="1"/>
</dbReference>
<proteinExistence type="predicted"/>
<reference evidence="3" key="1">
    <citation type="journal article" date="2021" name="Front. Plant Sci.">
        <title>Chromosome-Scale Genome Assembly for Chinese Sour Jujube and Insights Into Its Genome Evolution and Domestication Signature.</title>
        <authorList>
            <person name="Shen L.-Y."/>
            <person name="Luo H."/>
            <person name="Wang X.-L."/>
            <person name="Wang X.-M."/>
            <person name="Qiu X.-J."/>
            <person name="Liu H."/>
            <person name="Zhou S.-S."/>
            <person name="Jia K.-H."/>
            <person name="Nie S."/>
            <person name="Bao Y.-T."/>
            <person name="Zhang R.-G."/>
            <person name="Yun Q.-Z."/>
            <person name="Chai Y.-H."/>
            <person name="Lu J.-Y."/>
            <person name="Li Y."/>
            <person name="Zhao S.-W."/>
            <person name="Mao J.-F."/>
            <person name="Jia S.-G."/>
            <person name="Mao Y.-M."/>
        </authorList>
    </citation>
    <scope>NUCLEOTIDE SEQUENCE</scope>
    <source>
        <strain evidence="3">AT0</strain>
        <tissue evidence="3">Leaf</tissue>
    </source>
</reference>
<feature type="domain" description="J" evidence="2">
    <location>
        <begin position="62"/>
        <end position="135"/>
    </location>
</feature>
<dbReference type="EMBL" id="JAEACU010000006">
    <property type="protein sequence ID" value="KAH7523500.1"/>
    <property type="molecule type" value="Genomic_DNA"/>
</dbReference>
<protein>
    <recommendedName>
        <fullName evidence="2">J domain-containing protein</fullName>
    </recommendedName>
</protein>
<feature type="compositionally biased region" description="Polar residues" evidence="1">
    <location>
        <begin position="220"/>
        <end position="234"/>
    </location>
</feature>
<gene>
    <name evidence="3" type="ORF">FEM48_Zijuj06G0017800</name>
</gene>
<evidence type="ECO:0000313" key="4">
    <source>
        <dbReference type="Proteomes" id="UP000813462"/>
    </source>
</evidence>
<dbReference type="Pfam" id="PF00226">
    <property type="entry name" value="DnaJ"/>
    <property type="match status" value="1"/>
</dbReference>
<evidence type="ECO:0000313" key="3">
    <source>
        <dbReference type="EMBL" id="KAH7523500.1"/>
    </source>
</evidence>
<dbReference type="CDD" id="cd06257">
    <property type="entry name" value="DnaJ"/>
    <property type="match status" value="1"/>
</dbReference>
<dbReference type="SUPFAM" id="SSF158710">
    <property type="entry name" value="PSPTO4464-like"/>
    <property type="match status" value="1"/>
</dbReference>
<evidence type="ECO:0000256" key="1">
    <source>
        <dbReference type="SAM" id="MobiDB-lite"/>
    </source>
</evidence>
<sequence length="394" mass="43988">MISTSTTSFISSAPFLAPKVRVPNSNPYPSNSIAVRPLTISAASCASTAEKPAMSHTASASSLYDVLGIRMGATNQEIKTAYRRLARVVHPDVVANGPRRTSTQTSSSADDFLKIHEAYSTLSDPDKRADYDRMLYRRRGPVSSPAAMSYAASRFSASMSKRKRNRSQVSMTQMGRFLREWPMLHGQYSISAAFHRLLSSPTISLTPKATVRRRFMSTTVHSANNHRNVHSRSSGLRLPNAPTPSDDKGSSYSDSDEQRSRNQLKRQARRAVRWGMELASFSTPQIKRILRAASLDNDVFEALVLVKGSHNDIATRWFDGLVNKDVEITNEVYSIHDVEFDRQELRKLVRRVHSVEEHKVAAEENKGEIDAAVVRARRSLTRFLHAIAKQISTA</sequence>
<dbReference type="SMART" id="SM00271">
    <property type="entry name" value="DnaJ"/>
    <property type="match status" value="1"/>
</dbReference>
<accession>A0A978V6G5</accession>
<dbReference type="Proteomes" id="UP000813462">
    <property type="component" value="Unassembled WGS sequence"/>
</dbReference>
<dbReference type="InterPro" id="IPR036869">
    <property type="entry name" value="J_dom_sf"/>
</dbReference>
<dbReference type="AlphaFoldDB" id="A0A978V6G5"/>
<dbReference type="InterPro" id="IPR023153">
    <property type="entry name" value="DarP_sf"/>
</dbReference>
<dbReference type="Pfam" id="PF04751">
    <property type="entry name" value="DarP"/>
    <property type="match status" value="1"/>
</dbReference>